<organism evidence="1 2">
    <name type="scientific">Brassica cretica</name>
    <name type="common">Mustard</name>
    <dbReference type="NCBI Taxonomy" id="69181"/>
    <lineage>
        <taxon>Eukaryota</taxon>
        <taxon>Viridiplantae</taxon>
        <taxon>Streptophyta</taxon>
        <taxon>Embryophyta</taxon>
        <taxon>Tracheophyta</taxon>
        <taxon>Spermatophyta</taxon>
        <taxon>Magnoliopsida</taxon>
        <taxon>eudicotyledons</taxon>
        <taxon>Gunneridae</taxon>
        <taxon>Pentapetalae</taxon>
        <taxon>rosids</taxon>
        <taxon>malvids</taxon>
        <taxon>Brassicales</taxon>
        <taxon>Brassicaceae</taxon>
        <taxon>Brassiceae</taxon>
        <taxon>Brassica</taxon>
    </lineage>
</organism>
<dbReference type="EMBL" id="QGKX02001521">
    <property type="protein sequence ID" value="KAF3507421.1"/>
    <property type="molecule type" value="Genomic_DNA"/>
</dbReference>
<comment type="caution">
    <text evidence="1">The sequence shown here is derived from an EMBL/GenBank/DDBJ whole genome shotgun (WGS) entry which is preliminary data.</text>
</comment>
<dbReference type="AlphaFoldDB" id="A0A8S9NZI4"/>
<proteinExistence type="predicted"/>
<sequence length="98" mass="11281">MQRWIGYGGINRSERFDGVRISDDSGEVAMKMEDLLALVKGIVHRLVNTQESQRRVVVVVERVLRVFPEKFPGPVDDGVRSGRERLMQPVFSSRKRVR</sequence>
<evidence type="ECO:0000313" key="2">
    <source>
        <dbReference type="Proteomes" id="UP000712600"/>
    </source>
</evidence>
<evidence type="ECO:0000313" key="1">
    <source>
        <dbReference type="EMBL" id="KAF3507421.1"/>
    </source>
</evidence>
<reference evidence="1" key="1">
    <citation type="submission" date="2019-12" db="EMBL/GenBank/DDBJ databases">
        <title>Genome sequencing and annotation of Brassica cretica.</title>
        <authorList>
            <person name="Studholme D.J."/>
            <person name="Sarris P."/>
        </authorList>
    </citation>
    <scope>NUCLEOTIDE SEQUENCE</scope>
    <source>
        <strain evidence="1">PFS-109/04</strain>
        <tissue evidence="1">Leaf</tissue>
    </source>
</reference>
<accession>A0A8S9NZI4</accession>
<gene>
    <name evidence="1" type="ORF">F2Q69_00002408</name>
</gene>
<name>A0A8S9NZI4_BRACR</name>
<protein>
    <submittedName>
        <fullName evidence="1">Uncharacterized protein</fullName>
    </submittedName>
</protein>
<dbReference type="Proteomes" id="UP000712600">
    <property type="component" value="Unassembled WGS sequence"/>
</dbReference>